<gene>
    <name evidence="2" type="ORF">Pme01_22080</name>
</gene>
<keyword evidence="3" id="KW-1185">Reference proteome</keyword>
<reference evidence="2" key="1">
    <citation type="submission" date="2021-01" db="EMBL/GenBank/DDBJ databases">
        <title>Whole genome shotgun sequence of Planosporangium mesophilum NBRC 109066.</title>
        <authorList>
            <person name="Komaki H."/>
            <person name="Tamura T."/>
        </authorList>
    </citation>
    <scope>NUCLEOTIDE SEQUENCE</scope>
    <source>
        <strain evidence="2">NBRC 109066</strain>
    </source>
</reference>
<organism evidence="2 3">
    <name type="scientific">Planosporangium mesophilum</name>
    <dbReference type="NCBI Taxonomy" id="689768"/>
    <lineage>
        <taxon>Bacteria</taxon>
        <taxon>Bacillati</taxon>
        <taxon>Actinomycetota</taxon>
        <taxon>Actinomycetes</taxon>
        <taxon>Micromonosporales</taxon>
        <taxon>Micromonosporaceae</taxon>
        <taxon>Planosporangium</taxon>
    </lineage>
</organism>
<evidence type="ECO:0000256" key="1">
    <source>
        <dbReference type="SAM" id="Phobius"/>
    </source>
</evidence>
<protein>
    <submittedName>
        <fullName evidence="2">Uncharacterized protein</fullName>
    </submittedName>
</protein>
<accession>A0A8J3X0E9</accession>
<evidence type="ECO:0000313" key="3">
    <source>
        <dbReference type="Proteomes" id="UP000599074"/>
    </source>
</evidence>
<comment type="caution">
    <text evidence="2">The sequence shown here is derived from an EMBL/GenBank/DDBJ whole genome shotgun (WGS) entry which is preliminary data.</text>
</comment>
<keyword evidence="1" id="KW-0812">Transmembrane</keyword>
<sequence>MARRAARDLRQAVAATGLDRTTATEARARAEEIETGVNARRPDRARVARALEQLTRLLAAAGSLAAAGGALIGPLHTLAGWLGALGGPVLGLLPLPG</sequence>
<dbReference type="Proteomes" id="UP000599074">
    <property type="component" value="Unassembled WGS sequence"/>
</dbReference>
<name>A0A8J3X0E9_9ACTN</name>
<evidence type="ECO:0000313" key="2">
    <source>
        <dbReference type="EMBL" id="GII22611.1"/>
    </source>
</evidence>
<keyword evidence="1" id="KW-1133">Transmembrane helix</keyword>
<dbReference type="EMBL" id="BOON01000019">
    <property type="protein sequence ID" value="GII22611.1"/>
    <property type="molecule type" value="Genomic_DNA"/>
</dbReference>
<keyword evidence="1" id="KW-0472">Membrane</keyword>
<feature type="transmembrane region" description="Helical" evidence="1">
    <location>
        <begin position="54"/>
        <end position="72"/>
    </location>
</feature>
<dbReference type="RefSeq" id="WP_168115464.1">
    <property type="nucleotide sequence ID" value="NZ_BOON01000019.1"/>
</dbReference>
<proteinExistence type="predicted"/>
<dbReference type="AlphaFoldDB" id="A0A8J3X0E9"/>